<reference evidence="9 10" key="1">
    <citation type="submission" date="2022-12" db="EMBL/GenBank/DDBJ databases">
        <title>Genome Sequence of Deinococcus aquaticus Type Strain PB314.</title>
        <authorList>
            <person name="Albert C."/>
            <person name="Hill J."/>
            <person name="Boren L."/>
            <person name="Scholz-Ng S."/>
            <person name="Fatema N."/>
            <person name="Grosso R."/>
            <person name="Soboslay E."/>
            <person name="Tuohy J."/>
        </authorList>
    </citation>
    <scope>NUCLEOTIDE SEQUENCE [LARGE SCALE GENOMIC DNA]</scope>
    <source>
        <strain evidence="9 10">PB-314</strain>
    </source>
</reference>
<dbReference type="InterPro" id="IPR003423">
    <property type="entry name" value="OMP_efflux"/>
</dbReference>
<keyword evidence="10" id="KW-1185">Reference proteome</keyword>
<evidence type="ECO:0000256" key="6">
    <source>
        <dbReference type="ARBA" id="ARBA00023136"/>
    </source>
</evidence>
<sequence length="363" mass="36707">MTHPTPTLAHPRAFHPRRLHLLSAALLLAVAPAASAQSAAQTISGGTAVTAALKTGADVNTAQANLIKAQAASRAAQADPATLVAGKLNAKNAETLAQATLRGAKLGAIQNAIGAYNALLEAQENVELQTLQTQVDQKAVQVAQVKLGIGNATALDVQNAQNTLSGSQQTLADARAQVNLAAAKLGTLSGLGSSVRAGSVITAPKLGATLSGLQGNLSALSSLVSAAGDLSSAQLTVKLADNDFTPARTLQDARTALANAQRSADTAGRNAQQALASAYQNAQNAAELLSVAHSREAAAQKTYTQDAARLKSGTISAVELQSTQLTLKKAQFSRLQAQNNVTEALAALSVAAGQNLTGLGGTL</sequence>
<proteinExistence type="inferred from homology"/>
<evidence type="ECO:0000313" key="9">
    <source>
        <dbReference type="EMBL" id="WDA57644.1"/>
    </source>
</evidence>
<dbReference type="SUPFAM" id="SSF56954">
    <property type="entry name" value="Outer membrane efflux proteins (OEP)"/>
    <property type="match status" value="1"/>
</dbReference>
<feature type="signal peptide" evidence="8">
    <location>
        <begin position="1"/>
        <end position="36"/>
    </location>
</feature>
<dbReference type="Gene3D" id="1.20.1600.10">
    <property type="entry name" value="Outer membrane efflux proteins (OEP)"/>
    <property type="match status" value="1"/>
</dbReference>
<evidence type="ECO:0000256" key="1">
    <source>
        <dbReference type="ARBA" id="ARBA00004442"/>
    </source>
</evidence>
<protein>
    <submittedName>
        <fullName evidence="9">TolC family protein</fullName>
    </submittedName>
</protein>
<evidence type="ECO:0000313" key="10">
    <source>
        <dbReference type="Proteomes" id="UP001217044"/>
    </source>
</evidence>
<evidence type="ECO:0000256" key="3">
    <source>
        <dbReference type="ARBA" id="ARBA00022448"/>
    </source>
</evidence>
<dbReference type="EMBL" id="CP115165">
    <property type="protein sequence ID" value="WDA57644.1"/>
    <property type="molecule type" value="Genomic_DNA"/>
</dbReference>
<keyword evidence="4" id="KW-1134">Transmembrane beta strand</keyword>
<evidence type="ECO:0000256" key="4">
    <source>
        <dbReference type="ARBA" id="ARBA00022452"/>
    </source>
</evidence>
<evidence type="ECO:0000256" key="5">
    <source>
        <dbReference type="ARBA" id="ARBA00022692"/>
    </source>
</evidence>
<dbReference type="InterPro" id="IPR051906">
    <property type="entry name" value="TolC-like"/>
</dbReference>
<dbReference type="RefSeq" id="WP_273987579.1">
    <property type="nucleotide sequence ID" value="NZ_BAABQT010000002.1"/>
</dbReference>
<name>A0ABY7UXL8_9DEIO</name>
<organism evidence="9 10">
    <name type="scientific">Deinococcus aquaticus</name>
    <dbReference type="NCBI Taxonomy" id="328692"/>
    <lineage>
        <taxon>Bacteria</taxon>
        <taxon>Thermotogati</taxon>
        <taxon>Deinococcota</taxon>
        <taxon>Deinococci</taxon>
        <taxon>Deinococcales</taxon>
        <taxon>Deinococcaceae</taxon>
        <taxon>Deinococcus</taxon>
    </lineage>
</organism>
<keyword evidence="3" id="KW-0813">Transport</keyword>
<dbReference type="PANTHER" id="PTHR30026:SF20">
    <property type="entry name" value="OUTER MEMBRANE PROTEIN TOLC"/>
    <property type="match status" value="1"/>
</dbReference>
<keyword evidence="5" id="KW-0812">Transmembrane</keyword>
<evidence type="ECO:0000256" key="7">
    <source>
        <dbReference type="ARBA" id="ARBA00023237"/>
    </source>
</evidence>
<gene>
    <name evidence="9" type="ORF">M8445_09745</name>
</gene>
<accession>A0ABY7UXL8</accession>
<dbReference type="PANTHER" id="PTHR30026">
    <property type="entry name" value="OUTER MEMBRANE PROTEIN TOLC"/>
    <property type="match status" value="1"/>
</dbReference>
<feature type="chain" id="PRO_5046289996" evidence="8">
    <location>
        <begin position="37"/>
        <end position="363"/>
    </location>
</feature>
<dbReference type="Pfam" id="PF02321">
    <property type="entry name" value="OEP"/>
    <property type="match status" value="1"/>
</dbReference>
<evidence type="ECO:0000256" key="2">
    <source>
        <dbReference type="ARBA" id="ARBA00007613"/>
    </source>
</evidence>
<dbReference type="Proteomes" id="UP001217044">
    <property type="component" value="Chromosome"/>
</dbReference>
<keyword evidence="6" id="KW-0472">Membrane</keyword>
<evidence type="ECO:0000256" key="8">
    <source>
        <dbReference type="SAM" id="SignalP"/>
    </source>
</evidence>
<comment type="subcellular location">
    <subcellularLocation>
        <location evidence="1">Cell outer membrane</location>
    </subcellularLocation>
</comment>
<keyword evidence="7" id="KW-0998">Cell outer membrane</keyword>
<keyword evidence="8" id="KW-0732">Signal</keyword>
<comment type="similarity">
    <text evidence="2">Belongs to the outer membrane factor (OMF) (TC 1.B.17) family.</text>
</comment>